<proteinExistence type="inferred from homology"/>
<feature type="domain" description="Sulfatase N-terminal" evidence="6">
    <location>
        <begin position="28"/>
        <end position="347"/>
    </location>
</feature>
<reference evidence="7 8" key="1">
    <citation type="journal article" date="2010" name="J. Bacteriol.">
        <title>Genome sequence of Lentisphaera araneosa HTCC2155T, the type species of the order Lentisphaerales in the phylum Lentisphaerae.</title>
        <authorList>
            <person name="Thrash J.C."/>
            <person name="Cho J.C."/>
            <person name="Vergin K.L."/>
            <person name="Morris R.M."/>
            <person name="Giovannoni S.J."/>
        </authorList>
    </citation>
    <scope>NUCLEOTIDE SEQUENCE [LARGE SCALE GENOMIC DNA]</scope>
    <source>
        <strain evidence="7 8">HTCC2155</strain>
    </source>
</reference>
<dbReference type="Proteomes" id="UP000004947">
    <property type="component" value="Unassembled WGS sequence"/>
</dbReference>
<protein>
    <submittedName>
        <fullName evidence="7">Arylsulfatase A</fullName>
    </submittedName>
</protein>
<organism evidence="7 8">
    <name type="scientific">Lentisphaera araneosa HTCC2155</name>
    <dbReference type="NCBI Taxonomy" id="313628"/>
    <lineage>
        <taxon>Bacteria</taxon>
        <taxon>Pseudomonadati</taxon>
        <taxon>Lentisphaerota</taxon>
        <taxon>Lentisphaeria</taxon>
        <taxon>Lentisphaerales</taxon>
        <taxon>Lentisphaeraceae</taxon>
        <taxon>Lentisphaera</taxon>
    </lineage>
</organism>
<dbReference type="InterPro" id="IPR000917">
    <property type="entry name" value="Sulfatase_N"/>
</dbReference>
<dbReference type="CDD" id="cd16146">
    <property type="entry name" value="ARS_like"/>
    <property type="match status" value="1"/>
</dbReference>
<evidence type="ECO:0000256" key="5">
    <source>
        <dbReference type="SAM" id="SignalP"/>
    </source>
</evidence>
<accession>A6DG35</accession>
<evidence type="ECO:0000256" key="3">
    <source>
        <dbReference type="ARBA" id="ARBA00022801"/>
    </source>
</evidence>
<feature type="chain" id="PRO_5002694293" evidence="5">
    <location>
        <begin position="21"/>
        <end position="490"/>
    </location>
</feature>
<evidence type="ECO:0000313" key="7">
    <source>
        <dbReference type="EMBL" id="EDM29152.1"/>
    </source>
</evidence>
<sequence length="490" mass="56018">MLKMRVLSFLFLSFMSFVYCEELKGTKPNIIFILTDDQGKGQLGCEGHPWLETPYIDKLFSESSYFSDFHMSPTCTPSRAALMTGNYPFRNGVTHTGGARARMTLKIETLPEALKSLGYTTGIFGKWHLGYEEAYQPHSRGFDEVFIHGYGGIGQPMDVPNNKYENPIIRHNETFVKTEGFCTDVFFDQALAWIKKSKDKPFFAYISTNAPHGPYIAPKDKREKFKKLGFKSGDAGFYGMIENIDDNVGRLMTKLKQWDLDENTLVIFMSDNGFASLVINEKKLGQRNGEDLYSYQAGLRGYKKTPYEGGTLVPAFFRWKGKFKAGNKISGLSAHIDLFPTLVELAGGEIQEKRDGRSLLPLLQNPQTKWNDRNLFFHIGRWGNNVGPDGSQYDKRPGRAGFAVRNTRFRLVNHEELYDIENDPGEENNVAKQYPEVLQEMQKSYDAWWHEMRPQMVNEGHQKMTLNPFHVKYKEQLDSVGIPLLARPQL</sequence>
<name>A6DG35_9BACT</name>
<dbReference type="PANTHER" id="PTHR42693:SF53">
    <property type="entry name" value="ENDO-4-O-SULFATASE"/>
    <property type="match status" value="1"/>
</dbReference>
<evidence type="ECO:0000313" key="8">
    <source>
        <dbReference type="Proteomes" id="UP000004947"/>
    </source>
</evidence>
<evidence type="ECO:0000256" key="1">
    <source>
        <dbReference type="ARBA" id="ARBA00008779"/>
    </source>
</evidence>
<evidence type="ECO:0000259" key="6">
    <source>
        <dbReference type="Pfam" id="PF00884"/>
    </source>
</evidence>
<dbReference type="SUPFAM" id="SSF53649">
    <property type="entry name" value="Alkaline phosphatase-like"/>
    <property type="match status" value="1"/>
</dbReference>
<evidence type="ECO:0000256" key="4">
    <source>
        <dbReference type="ARBA" id="ARBA00022837"/>
    </source>
</evidence>
<dbReference type="GO" id="GO:0046872">
    <property type="term" value="F:metal ion binding"/>
    <property type="evidence" value="ECO:0007669"/>
    <property type="project" value="UniProtKB-KW"/>
</dbReference>
<keyword evidence="5" id="KW-0732">Signal</keyword>
<dbReference type="eggNOG" id="COG3119">
    <property type="taxonomic scope" value="Bacteria"/>
</dbReference>
<keyword evidence="2" id="KW-0479">Metal-binding</keyword>
<dbReference type="AlphaFoldDB" id="A6DG35"/>
<dbReference type="InterPro" id="IPR024607">
    <property type="entry name" value="Sulfatase_CS"/>
</dbReference>
<dbReference type="GO" id="GO:0004065">
    <property type="term" value="F:arylsulfatase activity"/>
    <property type="evidence" value="ECO:0007669"/>
    <property type="project" value="TreeGrafter"/>
</dbReference>
<keyword evidence="8" id="KW-1185">Reference proteome</keyword>
<keyword evidence="3" id="KW-0378">Hydrolase</keyword>
<dbReference type="EMBL" id="ABCK01000002">
    <property type="protein sequence ID" value="EDM29152.1"/>
    <property type="molecule type" value="Genomic_DNA"/>
</dbReference>
<feature type="signal peptide" evidence="5">
    <location>
        <begin position="1"/>
        <end position="20"/>
    </location>
</feature>
<dbReference type="Gene3D" id="3.40.720.10">
    <property type="entry name" value="Alkaline Phosphatase, subunit A"/>
    <property type="match status" value="1"/>
</dbReference>
<dbReference type="STRING" id="313628.LNTAR_22219"/>
<comment type="caution">
    <text evidence="7">The sequence shown here is derived from an EMBL/GenBank/DDBJ whole genome shotgun (WGS) entry which is preliminary data.</text>
</comment>
<dbReference type="InterPro" id="IPR017850">
    <property type="entry name" value="Alkaline_phosphatase_core_sf"/>
</dbReference>
<comment type="similarity">
    <text evidence="1">Belongs to the sulfatase family.</text>
</comment>
<gene>
    <name evidence="7" type="ORF">LNTAR_22219</name>
</gene>
<dbReference type="PROSITE" id="PS00523">
    <property type="entry name" value="SULFATASE_1"/>
    <property type="match status" value="1"/>
</dbReference>
<dbReference type="Gene3D" id="3.30.1120.10">
    <property type="match status" value="1"/>
</dbReference>
<evidence type="ECO:0000256" key="2">
    <source>
        <dbReference type="ARBA" id="ARBA00022723"/>
    </source>
</evidence>
<dbReference type="InterPro" id="IPR050738">
    <property type="entry name" value="Sulfatase"/>
</dbReference>
<dbReference type="Pfam" id="PF00884">
    <property type="entry name" value="Sulfatase"/>
    <property type="match status" value="1"/>
</dbReference>
<dbReference type="PANTHER" id="PTHR42693">
    <property type="entry name" value="ARYLSULFATASE FAMILY MEMBER"/>
    <property type="match status" value="1"/>
</dbReference>
<keyword evidence="4" id="KW-0106">Calcium</keyword>